<evidence type="ECO:0000313" key="5">
    <source>
        <dbReference type="Proteomes" id="UP000624703"/>
    </source>
</evidence>
<feature type="signal peptide" evidence="3">
    <location>
        <begin position="1"/>
        <end position="25"/>
    </location>
</feature>
<evidence type="ECO:0000256" key="3">
    <source>
        <dbReference type="SAM" id="SignalP"/>
    </source>
</evidence>
<keyword evidence="2" id="KW-0175">Coiled coil</keyword>
<dbReference type="PANTHER" id="PTHR44809:SF1">
    <property type="entry name" value="PROTEIN O-MANNOSYL-TRANSFERASE TMTC1"/>
    <property type="match status" value="1"/>
</dbReference>
<evidence type="ECO:0000256" key="1">
    <source>
        <dbReference type="PROSITE-ProRule" id="PRU00339"/>
    </source>
</evidence>
<dbReference type="InterPro" id="IPR019734">
    <property type="entry name" value="TPR_rpt"/>
</dbReference>
<dbReference type="Proteomes" id="UP000624703">
    <property type="component" value="Unassembled WGS sequence"/>
</dbReference>
<dbReference type="SUPFAM" id="SSF48452">
    <property type="entry name" value="TPR-like"/>
    <property type="match status" value="1"/>
</dbReference>
<feature type="repeat" description="TPR" evidence="1">
    <location>
        <begin position="631"/>
        <end position="664"/>
    </location>
</feature>
<protein>
    <submittedName>
        <fullName evidence="4">Tetratricopeptide repeat protein</fullName>
    </submittedName>
</protein>
<dbReference type="SMART" id="SM00028">
    <property type="entry name" value="TPR"/>
    <property type="match status" value="6"/>
</dbReference>
<keyword evidence="3" id="KW-0732">Signal</keyword>
<organism evidence="4 5">
    <name type="scientific">Persicirhabdus sediminis</name>
    <dbReference type="NCBI Taxonomy" id="454144"/>
    <lineage>
        <taxon>Bacteria</taxon>
        <taxon>Pseudomonadati</taxon>
        <taxon>Verrucomicrobiota</taxon>
        <taxon>Verrucomicrobiia</taxon>
        <taxon>Verrucomicrobiales</taxon>
        <taxon>Verrucomicrobiaceae</taxon>
        <taxon>Persicirhabdus</taxon>
    </lineage>
</organism>
<name>A0A8J7MIG1_9BACT</name>
<dbReference type="EMBL" id="JAENIM010000046">
    <property type="protein sequence ID" value="MBK1792589.1"/>
    <property type="molecule type" value="Genomic_DNA"/>
</dbReference>
<dbReference type="AlphaFoldDB" id="A0A8J7MIG1"/>
<sequence>MDNSRFTSLLLVMLTLVLGAVPISAQQENDVGDIDPSQVFYYAYLNRKEAETLAEGGKFQDAMTKYTQAEKYYMNLLEAYPNWKNATVTFALDKTRTAKQAIAGKAHQEQENRKNNAFDLVEGGKARANDPAANQAGQAILPNAPAANNPTVQRPSVQQARQQDLAEIARLRNELKQTQDELAASRRVREDSTNKQLAAAEQARLNQQITQLTARVNQLNSQLMTARDLLTRAPLQSQLDELEQQNAIKEREIQMLAQETKRSREQIEAEKRNTQAFIREAEIARAEVLKVTQQMQQQQDINNKLVEALRNQLKTLSSTLEVVEKQLAQSNNRITQLQESLNEMHDINNELKEENNMLMRERDLLRQTLASNNAESVQKLIEENIRLGTELREAEGRVEFLLQDGNAAKDELIRAKTDLSIAKTRIQDYQEKTAQQRVNFRRLENELAQTRAALEIAQENSPAGQDPEADEEVKILKATVSRLIAAQERRKASEKILWDAAQAGQIKGAGKEAIADLRKAQIALSEEERQLLDRRQADQNFHAVDRPNEFVRQRKLNQLERRVSSYNNMVRRAFENEHWNAARELLKESIDIYPGHFPSLCHLGTVEMRTKNYQAAREAFEEALMLRDDNSYAHFMLATCLYQMEDIEIARMSYEKVIDLEPDHAVAHLYLGNIAAQGARYKQAEAHWRNAIKYDVTLADPYFNLARLCSQQNRKNEGLGLYMKALENGALPDPALQRSLAQ</sequence>
<feature type="coiled-coil region" evidence="2">
    <location>
        <begin position="306"/>
        <end position="460"/>
    </location>
</feature>
<dbReference type="InterPro" id="IPR011990">
    <property type="entry name" value="TPR-like_helical_dom_sf"/>
</dbReference>
<comment type="caution">
    <text evidence="4">The sequence shown here is derived from an EMBL/GenBank/DDBJ whole genome shotgun (WGS) entry which is preliminary data.</text>
</comment>
<reference evidence="4" key="1">
    <citation type="submission" date="2021-01" db="EMBL/GenBank/DDBJ databases">
        <title>Modified the classification status of verrucomicrobia.</title>
        <authorList>
            <person name="Feng X."/>
        </authorList>
    </citation>
    <scope>NUCLEOTIDE SEQUENCE</scope>
    <source>
        <strain evidence="4">_KCTC 22039</strain>
    </source>
</reference>
<gene>
    <name evidence="4" type="ORF">JIN82_15600</name>
</gene>
<feature type="coiled-coil region" evidence="2">
    <location>
        <begin position="161"/>
        <end position="273"/>
    </location>
</feature>
<dbReference type="PROSITE" id="PS50005">
    <property type="entry name" value="TPR"/>
    <property type="match status" value="2"/>
</dbReference>
<dbReference type="PANTHER" id="PTHR44809">
    <property type="match status" value="1"/>
</dbReference>
<keyword evidence="5" id="KW-1185">Reference proteome</keyword>
<dbReference type="InterPro" id="IPR052943">
    <property type="entry name" value="TMTC_O-mannosyl-trnsfr"/>
</dbReference>
<dbReference type="Pfam" id="PF13181">
    <property type="entry name" value="TPR_8"/>
    <property type="match status" value="2"/>
</dbReference>
<dbReference type="Gene3D" id="1.25.40.10">
    <property type="entry name" value="Tetratricopeptide repeat domain"/>
    <property type="match status" value="1"/>
</dbReference>
<evidence type="ECO:0000313" key="4">
    <source>
        <dbReference type="EMBL" id="MBK1792589.1"/>
    </source>
</evidence>
<feature type="chain" id="PRO_5035232728" evidence="3">
    <location>
        <begin position="26"/>
        <end position="742"/>
    </location>
</feature>
<accession>A0A8J7MIG1</accession>
<keyword evidence="1" id="KW-0802">TPR repeat</keyword>
<evidence type="ECO:0000256" key="2">
    <source>
        <dbReference type="SAM" id="Coils"/>
    </source>
</evidence>
<feature type="repeat" description="TPR" evidence="1">
    <location>
        <begin position="597"/>
        <end position="630"/>
    </location>
</feature>
<proteinExistence type="predicted"/>